<dbReference type="RefSeq" id="WP_072470109.1">
    <property type="nucleotide sequence ID" value="NZ_CAACYI010000001.1"/>
</dbReference>
<keyword evidence="3" id="KW-1185">Reference proteome</keyword>
<comment type="caution">
    <text evidence="2">The sequence shown here is derived from an EMBL/GenBank/DDBJ whole genome shotgun (WGS) entry which is preliminary data.</text>
</comment>
<gene>
    <name evidence="2" type="ORF">NCTC13150_01982</name>
</gene>
<dbReference type="InterPro" id="IPR036318">
    <property type="entry name" value="FAD-bd_PCMH-like_sf"/>
</dbReference>
<feature type="transmembrane region" description="Helical" evidence="1">
    <location>
        <begin position="99"/>
        <end position="118"/>
    </location>
</feature>
<dbReference type="EMBL" id="CAACYI010000001">
    <property type="protein sequence ID" value="VFB17389.1"/>
    <property type="molecule type" value="Genomic_DNA"/>
</dbReference>
<keyword evidence="1" id="KW-0812">Transmembrane</keyword>
<dbReference type="AlphaFoldDB" id="A0A8H2M6J9"/>
<evidence type="ECO:0000256" key="1">
    <source>
        <dbReference type="SAM" id="Phobius"/>
    </source>
</evidence>
<sequence>MNKKKNLLFISKLIYALEIVISATVILAIIFSFPDLFKYIIKIVNSEPDLSLNLFQEFLKHSLMLVIGMEFIIMLTAYSDKNIIYLITFVIARKLLIKSDTMMDLLIGAVAIAILFFVKNFIMKKNINVDVNAGIFSAATSVESINQQFNYHIDSHGFQSIGGLVYYLLQQAGSEIASGELISDQYYIYQIEKESNGTIELITIQPK</sequence>
<evidence type="ECO:0008006" key="4">
    <source>
        <dbReference type="Google" id="ProtNLM"/>
    </source>
</evidence>
<organism evidence="2 3">
    <name type="scientific">Urinicoccus massiliensis</name>
    <dbReference type="NCBI Taxonomy" id="1723382"/>
    <lineage>
        <taxon>Bacteria</taxon>
        <taxon>Bacillati</taxon>
        <taxon>Bacillota</taxon>
        <taxon>Tissierellia</taxon>
        <taxon>Tissierellales</taxon>
        <taxon>Peptoniphilaceae</taxon>
        <taxon>Urinicoccus</taxon>
    </lineage>
</organism>
<feature type="transmembrane region" description="Helical" evidence="1">
    <location>
        <begin position="12"/>
        <end position="33"/>
    </location>
</feature>
<evidence type="ECO:0000313" key="3">
    <source>
        <dbReference type="Proteomes" id="UP000377798"/>
    </source>
</evidence>
<dbReference type="SUPFAM" id="SSF56176">
    <property type="entry name" value="FAD-binding/transporter-associated domain-like"/>
    <property type="match status" value="1"/>
</dbReference>
<keyword evidence="1" id="KW-1133">Transmembrane helix</keyword>
<reference evidence="2 3" key="1">
    <citation type="submission" date="2019-02" db="EMBL/GenBank/DDBJ databases">
        <authorList>
            <consortium name="Pathogen Informatics"/>
        </authorList>
    </citation>
    <scope>NUCLEOTIDE SEQUENCE [LARGE SCALE GENOMIC DNA]</scope>
    <source>
        <strain evidence="2 3">3012STDY7089603</strain>
    </source>
</reference>
<proteinExistence type="predicted"/>
<dbReference type="Gene3D" id="3.30.465.10">
    <property type="match status" value="1"/>
</dbReference>
<name>A0A8H2M6J9_9FIRM</name>
<accession>A0A8H2M6J9</accession>
<dbReference type="InterPro" id="IPR016169">
    <property type="entry name" value="FAD-bd_PCMH_sub2"/>
</dbReference>
<protein>
    <recommendedName>
        <fullName evidence="4">Transporter-associated domain-containing protein</fullName>
    </recommendedName>
</protein>
<keyword evidence="1" id="KW-0472">Membrane</keyword>
<evidence type="ECO:0000313" key="2">
    <source>
        <dbReference type="EMBL" id="VFB17389.1"/>
    </source>
</evidence>
<dbReference type="Proteomes" id="UP000377798">
    <property type="component" value="Unassembled WGS sequence"/>
</dbReference>
<dbReference type="GO" id="GO:0050660">
    <property type="term" value="F:flavin adenine dinucleotide binding"/>
    <property type="evidence" value="ECO:0007669"/>
    <property type="project" value="InterPro"/>
</dbReference>